<dbReference type="PANTHER" id="PTHR46910:SF23">
    <property type="entry name" value="THIAMINE REPRESSIBLE GENES REGULATORY PROTEIN THI1"/>
    <property type="match status" value="1"/>
</dbReference>
<evidence type="ECO:0000256" key="1">
    <source>
        <dbReference type="ARBA" id="ARBA00023242"/>
    </source>
</evidence>
<dbReference type="SMART" id="SM00906">
    <property type="entry name" value="Fungal_trans"/>
    <property type="match status" value="1"/>
</dbReference>
<dbReference type="InterPro" id="IPR007219">
    <property type="entry name" value="XnlR_reg_dom"/>
</dbReference>
<gene>
    <name evidence="3" type="ORF">CLO192961_LOCUS273323</name>
</gene>
<sequence length="354" mass="39953">MEQITAHFIGNIPRDNDKLRKIAENLTRGHQYPASAEVAYDPDDSDGSAIAEETYTVEEISDNAIHYSGELSHWNFSRRVQREVNSLATDSGPHESFSDSGNYRAKYLQSSGPTVASVAQCFPPRPVAEFLASIFFRFAQTNYFFIEKDWFSVKLDAVYTQSLGWSSDESPTWCILFMVLGIGTQFVHLDSASTFEDSFDFNPSRNETVEDDVGSKLYKLAAKLVPDVLTIASLESVQACLLLGVYTLPLDTPGLSYTYLGVALRVCIQNGLHRRKPETLLDEHAIEVRKRLWWTVFTLERRICILHGRPLSISRSDMDIEMPIDLPLFRPANFENLRAIIMLTPHLESIASTL</sequence>
<protein>
    <recommendedName>
        <fullName evidence="2">Xylanolytic transcriptional activator regulatory domain-containing protein</fullName>
    </recommendedName>
</protein>
<organism evidence="3 4">
    <name type="scientific">Bionectria ochroleuca</name>
    <name type="common">Gliocladium roseum</name>
    <dbReference type="NCBI Taxonomy" id="29856"/>
    <lineage>
        <taxon>Eukaryota</taxon>
        <taxon>Fungi</taxon>
        <taxon>Dikarya</taxon>
        <taxon>Ascomycota</taxon>
        <taxon>Pezizomycotina</taxon>
        <taxon>Sordariomycetes</taxon>
        <taxon>Hypocreomycetidae</taxon>
        <taxon>Hypocreales</taxon>
        <taxon>Bionectriaceae</taxon>
        <taxon>Clonostachys</taxon>
    </lineage>
</organism>
<keyword evidence="4" id="KW-1185">Reference proteome</keyword>
<evidence type="ECO:0000259" key="2">
    <source>
        <dbReference type="SMART" id="SM00906"/>
    </source>
</evidence>
<keyword evidence="1" id="KW-0539">Nucleus</keyword>
<name>A0ABY6UIJ0_BIOOC</name>
<feature type="domain" description="Xylanolytic transcriptional activator regulatory" evidence="2">
    <location>
        <begin position="256"/>
        <end position="329"/>
    </location>
</feature>
<evidence type="ECO:0000313" key="3">
    <source>
        <dbReference type="EMBL" id="VUC30000.1"/>
    </source>
</evidence>
<dbReference type="PANTHER" id="PTHR46910">
    <property type="entry name" value="TRANSCRIPTION FACTOR PDR1"/>
    <property type="match status" value="1"/>
</dbReference>
<accession>A0ABY6UIJ0</accession>
<dbReference type="Pfam" id="PF04082">
    <property type="entry name" value="Fungal_trans"/>
    <property type="match status" value="1"/>
</dbReference>
<comment type="caution">
    <text evidence="3">The sequence shown here is derived from an EMBL/GenBank/DDBJ whole genome shotgun (WGS) entry which is preliminary data.</text>
</comment>
<proteinExistence type="predicted"/>
<dbReference type="Proteomes" id="UP000766486">
    <property type="component" value="Unassembled WGS sequence"/>
</dbReference>
<reference evidence="3 4" key="1">
    <citation type="submission" date="2019-06" db="EMBL/GenBank/DDBJ databases">
        <authorList>
            <person name="Broberg M."/>
        </authorList>
    </citation>
    <scope>NUCLEOTIDE SEQUENCE [LARGE SCALE GENOMIC DNA]</scope>
</reference>
<dbReference type="EMBL" id="CABFNS010000812">
    <property type="protein sequence ID" value="VUC30000.1"/>
    <property type="molecule type" value="Genomic_DNA"/>
</dbReference>
<evidence type="ECO:0000313" key="4">
    <source>
        <dbReference type="Proteomes" id="UP000766486"/>
    </source>
</evidence>
<dbReference type="InterPro" id="IPR050987">
    <property type="entry name" value="AtrR-like"/>
</dbReference>
<dbReference type="CDD" id="cd12148">
    <property type="entry name" value="fungal_TF_MHR"/>
    <property type="match status" value="1"/>
</dbReference>